<evidence type="ECO:0000313" key="2">
    <source>
        <dbReference type="EMBL" id="CAK9076098.1"/>
    </source>
</evidence>
<protein>
    <submittedName>
        <fullName evidence="3">Glycogenin-1 (GN-1) (GN1)</fullName>
    </submittedName>
</protein>
<dbReference type="Proteomes" id="UP001642464">
    <property type="component" value="Unassembled WGS sequence"/>
</dbReference>
<dbReference type="PANTHER" id="PTHR11183">
    <property type="entry name" value="GLYCOGENIN SUBFAMILY MEMBER"/>
    <property type="match status" value="1"/>
</dbReference>
<feature type="chain" id="PRO_5045029435" evidence="1">
    <location>
        <begin position="20"/>
        <end position="369"/>
    </location>
</feature>
<sequence length="369" mass="41370">MRTWRWLLTTCVLLIGSSSSKKAFISLATNDYYAKGALVTLHSVGIHAGSAQLERVLLVPSSGRVSKVWRQRFEALGIQVLDVPDVVPSPALLEAMEAERSKLHRQGVLEVLQPMPYGGAFAKVHAWNPDLGYETVVLLDGDVLAKRPLVPLLRLEALSAGKDLNDAFNYGVVVLKPDRQIHAGLVKLLTEAGEEELLRYNTRKSSDVGLCDQTLVAGYLAEHLPAIHYFEDLPRSRATFMSTEFNLMVSYRAKDRCEDAAGQREVQKARLVHFANHWLNFQALIENREAAGRVDSPRCYKGAFHYWHDLYHHAMQLIESKSQAADPPLYHQPPRDLASGLATPEEVKEIFLNFQEIKENFSGSSKEEL</sequence>
<dbReference type="Gene3D" id="3.90.550.10">
    <property type="entry name" value="Spore Coat Polysaccharide Biosynthesis Protein SpsA, Chain A"/>
    <property type="match status" value="1"/>
</dbReference>
<dbReference type="SUPFAM" id="SSF53448">
    <property type="entry name" value="Nucleotide-diphospho-sugar transferases"/>
    <property type="match status" value="1"/>
</dbReference>
<evidence type="ECO:0000313" key="4">
    <source>
        <dbReference type="Proteomes" id="UP001642464"/>
    </source>
</evidence>
<organism evidence="3 4">
    <name type="scientific">Durusdinium trenchii</name>
    <dbReference type="NCBI Taxonomy" id="1381693"/>
    <lineage>
        <taxon>Eukaryota</taxon>
        <taxon>Sar</taxon>
        <taxon>Alveolata</taxon>
        <taxon>Dinophyceae</taxon>
        <taxon>Suessiales</taxon>
        <taxon>Symbiodiniaceae</taxon>
        <taxon>Durusdinium</taxon>
    </lineage>
</organism>
<dbReference type="EMBL" id="CAXAMM010036668">
    <property type="protein sequence ID" value="CAK9076098.1"/>
    <property type="molecule type" value="Genomic_DNA"/>
</dbReference>
<proteinExistence type="predicted"/>
<feature type="signal peptide" evidence="1">
    <location>
        <begin position="1"/>
        <end position="19"/>
    </location>
</feature>
<evidence type="ECO:0000313" key="3">
    <source>
        <dbReference type="EMBL" id="CAK9077593.1"/>
    </source>
</evidence>
<keyword evidence="1" id="KW-0732">Signal</keyword>
<reference evidence="3 4" key="1">
    <citation type="submission" date="2024-02" db="EMBL/GenBank/DDBJ databases">
        <authorList>
            <person name="Chen Y."/>
            <person name="Shah S."/>
            <person name="Dougan E. K."/>
            <person name="Thang M."/>
            <person name="Chan C."/>
        </authorList>
    </citation>
    <scope>NUCLEOTIDE SEQUENCE [LARGE SCALE GENOMIC DNA]</scope>
</reference>
<dbReference type="EMBL" id="CAXAMM010037779">
    <property type="protein sequence ID" value="CAK9077593.1"/>
    <property type="molecule type" value="Genomic_DNA"/>
</dbReference>
<comment type="caution">
    <text evidence="3">The sequence shown here is derived from an EMBL/GenBank/DDBJ whole genome shotgun (WGS) entry which is preliminary data.</text>
</comment>
<accession>A0ABP0PNK2</accession>
<dbReference type="InterPro" id="IPR029044">
    <property type="entry name" value="Nucleotide-diphossugar_trans"/>
</dbReference>
<name>A0ABP0PNK2_9DINO</name>
<dbReference type="InterPro" id="IPR050587">
    <property type="entry name" value="GNT1/Glycosyltrans_8"/>
</dbReference>
<evidence type="ECO:0000256" key="1">
    <source>
        <dbReference type="SAM" id="SignalP"/>
    </source>
</evidence>
<gene>
    <name evidence="2" type="ORF">SCF082_LOCUS36755</name>
    <name evidence="3" type="ORF">SCF082_LOCUS37203</name>
</gene>
<keyword evidence="4" id="KW-1185">Reference proteome</keyword>